<feature type="transmembrane region" description="Helical" evidence="2">
    <location>
        <begin position="337"/>
        <end position="360"/>
    </location>
</feature>
<evidence type="ECO:0000313" key="4">
    <source>
        <dbReference type="Proteomes" id="UP001519332"/>
    </source>
</evidence>
<evidence type="ECO:0000256" key="1">
    <source>
        <dbReference type="SAM" id="MobiDB-lite"/>
    </source>
</evidence>
<evidence type="ECO:0008006" key="5">
    <source>
        <dbReference type="Google" id="ProtNLM"/>
    </source>
</evidence>
<feature type="transmembrane region" description="Helical" evidence="2">
    <location>
        <begin position="149"/>
        <end position="168"/>
    </location>
</feature>
<protein>
    <recommendedName>
        <fullName evidence="5">Glucosyl transferase GtrII</fullName>
    </recommendedName>
</protein>
<evidence type="ECO:0000256" key="2">
    <source>
        <dbReference type="SAM" id="Phobius"/>
    </source>
</evidence>
<keyword evidence="2" id="KW-0472">Membrane</keyword>
<sequence length="553" mass="60687">MTVPPTHQRPLAPVAPDRPANGAAPTAFAALMRGNAERIREKRQSLRAGLRSDHFRFLLVLGVIAYVATFVVYNYFFTHVGFTNHTFPHTWVLGYPSFKTEYEGRWFADILIQLTGGSGVPTFLIALAAAVQIVNAFVFAAIWRVRNRATLVVLVLLFCFHPAILDYYSFSVDHVSFVIGDLLAILGTLALDRLRNRWYRIPLAILAFALALATYQPKIALIALLLIAWCLRPGDDNEVEAAAPAMVRRVAVAVASLSASVVVYYLSVLLTAARSGGERRHINSVSRMIETFADSYRETIANFTTRVDYLPSLLSFLPALLFVAAVAVLLVRARRRGLAPVILSVLLIACVPPALQLSYIINDETWASVGRILSVHLYLVGFAVIVVMAANTLGRIAVGVGSTVLLYFFVTVASQEANSAALREVYDTAKVQRIVTRIEQVVPDGLASPRPVVVIGELPLQSEQPFKRLPNLLYGAHVNSEPFVAYRQTLILNFFLGRPVIVAPTEAQIASATKAAGTHRAWPASDAVFVTDDGVLTVLLQPYRDGVPVTWKR</sequence>
<dbReference type="Proteomes" id="UP001519332">
    <property type="component" value="Unassembled WGS sequence"/>
</dbReference>
<gene>
    <name evidence="3" type="ORF">JOF56_003355</name>
</gene>
<feature type="transmembrane region" description="Helical" evidence="2">
    <location>
        <begin position="313"/>
        <end position="331"/>
    </location>
</feature>
<feature type="region of interest" description="Disordered" evidence="1">
    <location>
        <begin position="1"/>
        <end position="22"/>
    </location>
</feature>
<reference evidence="3 4" key="1">
    <citation type="submission" date="2021-03" db="EMBL/GenBank/DDBJ databases">
        <title>Sequencing the genomes of 1000 actinobacteria strains.</title>
        <authorList>
            <person name="Klenk H.-P."/>
        </authorList>
    </citation>
    <scope>NUCLEOTIDE SEQUENCE [LARGE SCALE GENOMIC DNA]</scope>
    <source>
        <strain evidence="3 4">DSM 46670</strain>
    </source>
</reference>
<dbReference type="EMBL" id="JAGINW010000001">
    <property type="protein sequence ID" value="MBP2322970.1"/>
    <property type="molecule type" value="Genomic_DNA"/>
</dbReference>
<feature type="transmembrane region" description="Helical" evidence="2">
    <location>
        <begin position="249"/>
        <end position="273"/>
    </location>
</feature>
<organism evidence="3 4">
    <name type="scientific">Kibdelosporangium banguiense</name>
    <dbReference type="NCBI Taxonomy" id="1365924"/>
    <lineage>
        <taxon>Bacteria</taxon>
        <taxon>Bacillati</taxon>
        <taxon>Actinomycetota</taxon>
        <taxon>Actinomycetes</taxon>
        <taxon>Pseudonocardiales</taxon>
        <taxon>Pseudonocardiaceae</taxon>
        <taxon>Kibdelosporangium</taxon>
    </lineage>
</organism>
<dbReference type="RefSeq" id="WP_209638787.1">
    <property type="nucleotide sequence ID" value="NZ_JAGINW010000001.1"/>
</dbReference>
<comment type="caution">
    <text evidence="3">The sequence shown here is derived from an EMBL/GenBank/DDBJ whole genome shotgun (WGS) entry which is preliminary data.</text>
</comment>
<keyword evidence="2" id="KW-1133">Transmembrane helix</keyword>
<feature type="transmembrane region" description="Helical" evidence="2">
    <location>
        <begin position="123"/>
        <end position="142"/>
    </location>
</feature>
<feature type="transmembrane region" description="Helical" evidence="2">
    <location>
        <begin position="396"/>
        <end position="413"/>
    </location>
</feature>
<keyword evidence="4" id="KW-1185">Reference proteome</keyword>
<evidence type="ECO:0000313" key="3">
    <source>
        <dbReference type="EMBL" id="MBP2322970.1"/>
    </source>
</evidence>
<accession>A0ABS4TFY8</accession>
<proteinExistence type="predicted"/>
<name>A0ABS4TFY8_9PSEU</name>
<feature type="transmembrane region" description="Helical" evidence="2">
    <location>
        <begin position="203"/>
        <end position="229"/>
    </location>
</feature>
<feature type="transmembrane region" description="Helical" evidence="2">
    <location>
        <begin position="372"/>
        <end position="390"/>
    </location>
</feature>
<keyword evidence="2" id="KW-0812">Transmembrane</keyword>
<feature type="transmembrane region" description="Helical" evidence="2">
    <location>
        <begin position="57"/>
        <end position="76"/>
    </location>
</feature>